<dbReference type="Proteomes" id="UP000242712">
    <property type="component" value="Unassembled WGS sequence"/>
</dbReference>
<name>A0A2K4FGB1_9STAP</name>
<evidence type="ECO:0000313" key="2">
    <source>
        <dbReference type="Proteomes" id="UP000242712"/>
    </source>
</evidence>
<dbReference type="InterPro" id="IPR052537">
    <property type="entry name" value="Extradiol_RC_dioxygenase"/>
</dbReference>
<sequence>MTGLRSVTLGAKNLKKISTLFHDQLGMNVKTNGEALRFGDADLSPGTRVHFVEIPHYSTKDQHIYSLGLRVPTDEALQEYQTILGEHGIQYSDITMLNTHKCFHFMSPEGHRIVIYSDEHNSGEPLGTPSTYSSVNPLHQIQGLGPVVLRVNDLLLTRSVLSRVFDIEAFAEYTLSEDEDKDVLVFKIGDGGLGGELHMYQSDKTLDLPDYGIGEQIEFATDDQGQFQLAKEELDEIGIPYQTLDQESTKSLRINEASGISFILTLEYN</sequence>
<dbReference type="PANTHER" id="PTHR36110:SF4">
    <property type="entry name" value="RING-CLEAVING DIOXYGENASE MHQA-RELATED"/>
    <property type="match status" value="1"/>
</dbReference>
<dbReference type="RefSeq" id="WP_103371253.1">
    <property type="nucleotide sequence ID" value="NZ_CBCRVO010000001.1"/>
</dbReference>
<dbReference type="GeneID" id="98297544"/>
<dbReference type="GO" id="GO:0016829">
    <property type="term" value="F:lyase activity"/>
    <property type="evidence" value="ECO:0007669"/>
    <property type="project" value="UniProtKB-KW"/>
</dbReference>
<dbReference type="SUPFAM" id="SSF54593">
    <property type="entry name" value="Glyoxalase/Bleomycin resistance protein/Dihydroxybiphenyl dioxygenase"/>
    <property type="match status" value="2"/>
</dbReference>
<accession>A0A2K4FGB1</accession>
<dbReference type="Gene3D" id="3.10.180.10">
    <property type="entry name" value="2,3-Dihydroxybiphenyl 1,2-Dioxygenase, domain 1"/>
    <property type="match status" value="1"/>
</dbReference>
<protein>
    <submittedName>
        <fullName evidence="1">Lactoylglutathione lyase</fullName>
    </submittedName>
</protein>
<dbReference type="EMBL" id="PPPX01000001">
    <property type="protein sequence ID" value="POA09955.1"/>
    <property type="molecule type" value="Genomic_DNA"/>
</dbReference>
<dbReference type="PANTHER" id="PTHR36110">
    <property type="entry name" value="RING-CLEAVING DIOXYGENASE MHQE-RELATED"/>
    <property type="match status" value="1"/>
</dbReference>
<evidence type="ECO:0000313" key="1">
    <source>
        <dbReference type="EMBL" id="POA09955.1"/>
    </source>
</evidence>
<dbReference type="AlphaFoldDB" id="A0A2K4FGB1"/>
<gene>
    <name evidence="1" type="ORF">CD039_04195</name>
</gene>
<organism evidence="1 2">
    <name type="scientific">Staphylococcus argensis</name>
    <dbReference type="NCBI Taxonomy" id="1607738"/>
    <lineage>
        <taxon>Bacteria</taxon>
        <taxon>Bacillati</taxon>
        <taxon>Bacillota</taxon>
        <taxon>Bacilli</taxon>
        <taxon>Bacillales</taxon>
        <taxon>Staphylococcaceae</taxon>
        <taxon>Staphylococcus</taxon>
    </lineage>
</organism>
<comment type="caution">
    <text evidence="1">The sequence shown here is derived from an EMBL/GenBank/DDBJ whole genome shotgun (WGS) entry which is preliminary data.</text>
</comment>
<dbReference type="InterPro" id="IPR029068">
    <property type="entry name" value="Glyas_Bleomycin-R_OHBP_Dase"/>
</dbReference>
<keyword evidence="1" id="KW-0456">Lyase</keyword>
<keyword evidence="2" id="KW-1185">Reference proteome</keyword>
<proteinExistence type="predicted"/>
<reference evidence="1 2" key="1">
    <citation type="submission" date="2017-08" db="EMBL/GenBank/DDBJ databases">
        <title>Draft genome sequences of 64 type strains of genus Staph aureus.</title>
        <authorList>
            <person name="Cole K."/>
            <person name="Golubchik T."/>
            <person name="Russell J."/>
            <person name="Foster D."/>
            <person name="Llewelyn M."/>
            <person name="Wilson D."/>
            <person name="Crook D."/>
            <person name="Paul J."/>
        </authorList>
    </citation>
    <scope>NUCLEOTIDE SEQUENCE [LARGE SCALE GENOMIC DNA]</scope>
    <source>
        <strain evidence="1 2">DSM 29875</strain>
    </source>
</reference>
<dbReference type="OrthoDB" id="2408010at2"/>
<dbReference type="CDD" id="cd06587">
    <property type="entry name" value="VOC"/>
    <property type="match status" value="1"/>
</dbReference>